<evidence type="ECO:0000259" key="6">
    <source>
        <dbReference type="Pfam" id="PF01850"/>
    </source>
</evidence>
<gene>
    <name evidence="5" type="primary">vapC</name>
    <name evidence="7" type="ORF">HGR00_12640</name>
</gene>
<comment type="cofactor">
    <cofactor evidence="5">
        <name>Mg(2+)</name>
        <dbReference type="ChEBI" id="CHEBI:18420"/>
    </cofactor>
</comment>
<keyword evidence="1 5" id="KW-1277">Toxin-antitoxin system</keyword>
<proteinExistence type="inferred from homology"/>
<dbReference type="InterPro" id="IPR002716">
    <property type="entry name" value="PIN_dom"/>
</dbReference>
<dbReference type="InterPro" id="IPR029060">
    <property type="entry name" value="PIN-like_dom_sf"/>
</dbReference>
<keyword evidence="5" id="KW-0460">Magnesium</keyword>
<feature type="binding site" evidence="5">
    <location>
        <position position="86"/>
    </location>
    <ligand>
        <name>Mg(2+)</name>
        <dbReference type="ChEBI" id="CHEBI:18420"/>
    </ligand>
</feature>
<dbReference type="GO" id="GO:0016787">
    <property type="term" value="F:hydrolase activity"/>
    <property type="evidence" value="ECO:0007669"/>
    <property type="project" value="UniProtKB-KW"/>
</dbReference>
<dbReference type="SUPFAM" id="SSF88723">
    <property type="entry name" value="PIN domain-like"/>
    <property type="match status" value="1"/>
</dbReference>
<evidence type="ECO:0000256" key="1">
    <source>
        <dbReference type="ARBA" id="ARBA00022649"/>
    </source>
</evidence>
<keyword evidence="3 5" id="KW-0479">Metal-binding</keyword>
<sequence>MILVDTSVWIDHLRDGDAVLAGLLERGQVLAHSFVVGELALGSLRQREVVLESLQDLPQVRIATDVEVLHFISNHALFGLGIGYVDVHLMAAVQLTPGTSLWTRDKRLHAAAEKLGIAAKTAH</sequence>
<dbReference type="InterPro" id="IPR022907">
    <property type="entry name" value="VapC_family"/>
</dbReference>
<keyword evidence="5" id="KW-0800">Toxin</keyword>
<dbReference type="GO" id="GO:0004540">
    <property type="term" value="F:RNA nuclease activity"/>
    <property type="evidence" value="ECO:0007669"/>
    <property type="project" value="InterPro"/>
</dbReference>
<evidence type="ECO:0000256" key="3">
    <source>
        <dbReference type="ARBA" id="ARBA00022723"/>
    </source>
</evidence>
<evidence type="ECO:0000313" key="7">
    <source>
        <dbReference type="EMBL" id="NMV38756.1"/>
    </source>
</evidence>
<keyword evidence="4 5" id="KW-0378">Hydrolase</keyword>
<accession>A0A848P273</accession>
<protein>
    <recommendedName>
        <fullName evidence="5">Ribonuclease VapC</fullName>
        <shortName evidence="5">RNase VapC</shortName>
        <ecNumber evidence="5">3.1.-.-</ecNumber>
    </recommendedName>
    <alternativeName>
        <fullName evidence="5">Toxin VapC</fullName>
    </alternativeName>
</protein>
<dbReference type="GO" id="GO:0090729">
    <property type="term" value="F:toxin activity"/>
    <property type="evidence" value="ECO:0007669"/>
    <property type="project" value="UniProtKB-KW"/>
</dbReference>
<dbReference type="Gene3D" id="3.40.50.1010">
    <property type="entry name" value="5'-nuclease"/>
    <property type="match status" value="1"/>
</dbReference>
<reference evidence="7 8" key="1">
    <citation type="submission" date="2020-04" db="EMBL/GenBank/DDBJ databases">
        <title>Ralstonia insidiosa genome sequencing and assembly.</title>
        <authorList>
            <person name="Martins R.C.R."/>
            <person name="Perdigao-Neto L.V."/>
            <person name="Levin A.S.S."/>
            <person name="Costa S.F."/>
        </authorList>
    </citation>
    <scope>NUCLEOTIDE SEQUENCE [LARGE SCALE GENOMIC DNA]</scope>
    <source>
        <strain evidence="7 8">5047</strain>
    </source>
</reference>
<feature type="domain" description="PIN" evidence="6">
    <location>
        <begin position="2"/>
        <end position="113"/>
    </location>
</feature>
<evidence type="ECO:0000313" key="8">
    <source>
        <dbReference type="Proteomes" id="UP000575469"/>
    </source>
</evidence>
<evidence type="ECO:0000256" key="4">
    <source>
        <dbReference type="ARBA" id="ARBA00022801"/>
    </source>
</evidence>
<dbReference type="EMBL" id="JABBZM010000010">
    <property type="protein sequence ID" value="NMV38756.1"/>
    <property type="molecule type" value="Genomic_DNA"/>
</dbReference>
<comment type="similarity">
    <text evidence="5">Belongs to the PINc/VapC protein family.</text>
</comment>
<dbReference type="Proteomes" id="UP000575469">
    <property type="component" value="Unassembled WGS sequence"/>
</dbReference>
<organism evidence="7 8">
    <name type="scientific">Ralstonia insidiosa</name>
    <dbReference type="NCBI Taxonomy" id="190721"/>
    <lineage>
        <taxon>Bacteria</taxon>
        <taxon>Pseudomonadati</taxon>
        <taxon>Pseudomonadota</taxon>
        <taxon>Betaproteobacteria</taxon>
        <taxon>Burkholderiales</taxon>
        <taxon>Burkholderiaceae</taxon>
        <taxon>Ralstonia</taxon>
    </lineage>
</organism>
<feature type="binding site" evidence="5">
    <location>
        <position position="5"/>
    </location>
    <ligand>
        <name>Mg(2+)</name>
        <dbReference type="ChEBI" id="CHEBI:18420"/>
    </ligand>
</feature>
<name>A0A848P273_9RALS</name>
<evidence type="ECO:0000256" key="2">
    <source>
        <dbReference type="ARBA" id="ARBA00022722"/>
    </source>
</evidence>
<keyword evidence="2 5" id="KW-0540">Nuclease</keyword>
<comment type="function">
    <text evidence="5">Toxic component of a toxin-antitoxin (TA) system. An RNase.</text>
</comment>
<dbReference type="AlphaFoldDB" id="A0A848P273"/>
<dbReference type="RefSeq" id="WP_104654957.1">
    <property type="nucleotide sequence ID" value="NZ_JABBZM010000010.1"/>
</dbReference>
<dbReference type="GO" id="GO:0000287">
    <property type="term" value="F:magnesium ion binding"/>
    <property type="evidence" value="ECO:0007669"/>
    <property type="project" value="UniProtKB-UniRule"/>
</dbReference>
<dbReference type="HAMAP" id="MF_00265">
    <property type="entry name" value="VapC_Nob1"/>
    <property type="match status" value="1"/>
</dbReference>
<dbReference type="Pfam" id="PF01850">
    <property type="entry name" value="PIN"/>
    <property type="match status" value="1"/>
</dbReference>
<evidence type="ECO:0000256" key="5">
    <source>
        <dbReference type="HAMAP-Rule" id="MF_00265"/>
    </source>
</evidence>
<comment type="caution">
    <text evidence="7">The sequence shown here is derived from an EMBL/GenBank/DDBJ whole genome shotgun (WGS) entry which is preliminary data.</text>
</comment>
<dbReference type="EC" id="3.1.-.-" evidence="5"/>